<feature type="transmembrane region" description="Helical" evidence="1">
    <location>
        <begin position="17"/>
        <end position="44"/>
    </location>
</feature>
<keyword evidence="1" id="KW-1133">Transmembrane helix</keyword>
<evidence type="ECO:0000313" key="2">
    <source>
        <dbReference type="EMBL" id="RQH38989.1"/>
    </source>
</evidence>
<name>A0A3N6PAV9_9CYAN</name>
<keyword evidence="3" id="KW-1185">Reference proteome</keyword>
<gene>
    <name evidence="2" type="ORF">D5R40_17415</name>
</gene>
<evidence type="ECO:0000256" key="1">
    <source>
        <dbReference type="SAM" id="Phobius"/>
    </source>
</evidence>
<dbReference type="AlphaFoldDB" id="A0A3N6PAV9"/>
<keyword evidence="1" id="KW-0472">Membrane</keyword>
<comment type="caution">
    <text evidence="2">The sequence shown here is derived from an EMBL/GenBank/DDBJ whole genome shotgun (WGS) entry which is preliminary data.</text>
</comment>
<proteinExistence type="predicted"/>
<dbReference type="EMBL" id="RCBY01000098">
    <property type="protein sequence ID" value="RQH38989.1"/>
    <property type="molecule type" value="Genomic_DNA"/>
</dbReference>
<keyword evidence="1" id="KW-0812">Transmembrane</keyword>
<dbReference type="Proteomes" id="UP000269154">
    <property type="component" value="Unassembled WGS sequence"/>
</dbReference>
<accession>A0A3N6PAV9</accession>
<organism evidence="2 3">
    <name type="scientific">Okeania hirsuta</name>
    <dbReference type="NCBI Taxonomy" id="1458930"/>
    <lineage>
        <taxon>Bacteria</taxon>
        <taxon>Bacillati</taxon>
        <taxon>Cyanobacteriota</taxon>
        <taxon>Cyanophyceae</taxon>
        <taxon>Oscillatoriophycideae</taxon>
        <taxon>Oscillatoriales</taxon>
        <taxon>Microcoleaceae</taxon>
        <taxon>Okeania</taxon>
    </lineage>
</organism>
<protein>
    <submittedName>
        <fullName evidence="2">Uncharacterized protein</fullName>
    </submittedName>
</protein>
<sequence length="78" mass="8840">MEVVEIESSEDIEYGTLFLIFSFGQTILSYQLLIKICVLVHHLYEKEEGKRAISFLGEKEGAKNLVLSDEMSAPFPSK</sequence>
<evidence type="ECO:0000313" key="3">
    <source>
        <dbReference type="Proteomes" id="UP000269154"/>
    </source>
</evidence>
<reference evidence="2 3" key="1">
    <citation type="journal article" date="2018" name="ACS Chem. Biol.">
        <title>Ketoreductase domain dysfunction expands chemodiversity: malyngamide biosynthesis in the cyanobacterium Okeania hirsuta.</title>
        <authorList>
            <person name="Moss N.A."/>
            <person name="Leao T."/>
            <person name="Rankin M."/>
            <person name="McCullough T.M."/>
            <person name="Qu P."/>
            <person name="Korobeynikov A."/>
            <person name="Smith J.L."/>
            <person name="Gerwick L."/>
            <person name="Gerwick W.H."/>
        </authorList>
    </citation>
    <scope>NUCLEOTIDE SEQUENCE [LARGE SCALE GENOMIC DNA]</scope>
    <source>
        <strain evidence="2 3">PAB10Feb10-1</strain>
    </source>
</reference>